<dbReference type="AlphaFoldDB" id="A0A9W5QFL6"/>
<evidence type="ECO:0000313" key="3">
    <source>
        <dbReference type="EMBL" id="EOP62376.1"/>
    </source>
</evidence>
<feature type="transmembrane region" description="Helical" evidence="1">
    <location>
        <begin position="7"/>
        <end position="27"/>
    </location>
</feature>
<evidence type="ECO:0000259" key="2">
    <source>
        <dbReference type="Pfam" id="PF13273"/>
    </source>
</evidence>
<keyword evidence="1" id="KW-0472">Membrane</keyword>
<protein>
    <recommendedName>
        <fullName evidence="2">DUF4064 domain-containing protein</fullName>
    </recommendedName>
</protein>
<evidence type="ECO:0000313" key="4">
    <source>
        <dbReference type="Proteomes" id="UP000013989"/>
    </source>
</evidence>
<reference evidence="3 4" key="1">
    <citation type="submission" date="2012-12" db="EMBL/GenBank/DDBJ databases">
        <title>The Genome Sequence of Bacillus cereus ISP2954.</title>
        <authorList>
            <consortium name="The Broad Institute Genome Sequencing Platform"/>
            <consortium name="The Broad Institute Genome Sequencing Center for Infectious Disease"/>
            <person name="Feldgarden M."/>
            <person name="Van der Auwera G.A."/>
            <person name="Mahillon J."/>
            <person name="Duprez V."/>
            <person name="Timmery S."/>
            <person name="Mattelet C."/>
            <person name="Dierick K."/>
            <person name="Sun M."/>
            <person name="Yu Z."/>
            <person name="Zhu L."/>
            <person name="Hu X."/>
            <person name="Shank E.B."/>
            <person name="Swiecicka I."/>
            <person name="Hansen B.M."/>
            <person name="Andrup L."/>
            <person name="Walker B."/>
            <person name="Young S.K."/>
            <person name="Zeng Q."/>
            <person name="Gargeya S."/>
            <person name="Fitzgerald M."/>
            <person name="Haas B."/>
            <person name="Abouelleil A."/>
            <person name="Alvarado L."/>
            <person name="Arachchi H.M."/>
            <person name="Berlin A.M."/>
            <person name="Chapman S.B."/>
            <person name="Dewar J."/>
            <person name="Goldberg J."/>
            <person name="Griggs A."/>
            <person name="Gujja S."/>
            <person name="Hansen M."/>
            <person name="Howarth C."/>
            <person name="Imamovic A."/>
            <person name="Larimer J."/>
            <person name="McCowan C."/>
            <person name="Murphy C."/>
            <person name="Neiman D."/>
            <person name="Pearson M."/>
            <person name="Priest M."/>
            <person name="Roberts A."/>
            <person name="Saif S."/>
            <person name="Shea T."/>
            <person name="Sisk P."/>
            <person name="Sykes S."/>
            <person name="Wortman J."/>
            <person name="Nusbaum C."/>
            <person name="Birren B."/>
        </authorList>
    </citation>
    <scope>NUCLEOTIDE SEQUENCE [LARGE SCALE GENOMIC DNA]</scope>
    <source>
        <strain evidence="3 4">ISP2954</strain>
    </source>
</reference>
<dbReference type="Pfam" id="PF13273">
    <property type="entry name" value="DUF4064"/>
    <property type="match status" value="1"/>
</dbReference>
<dbReference type="InterPro" id="IPR025273">
    <property type="entry name" value="DUF4064"/>
</dbReference>
<proteinExistence type="predicted"/>
<evidence type="ECO:0000256" key="1">
    <source>
        <dbReference type="SAM" id="Phobius"/>
    </source>
</evidence>
<comment type="caution">
    <text evidence="3">The sequence shown here is derived from an EMBL/GenBank/DDBJ whole genome shotgun (WGS) entry which is preliminary data.</text>
</comment>
<keyword evidence="1" id="KW-1133">Transmembrane helix</keyword>
<name>A0A9W5QFL6_BACCE</name>
<feature type="domain" description="DUF4064" evidence="2">
    <location>
        <begin position="3"/>
        <end position="84"/>
    </location>
</feature>
<sequence length="115" mass="12477">MRRTTEYILGLTGGIMGILFSIYAMFIDNLSKTLKVEGINVIIGLNWLPITLSVIGIIGCLIVTFKAKIGGILMIISAIGGFICISFFNLLPGTLLLISGLMSLFRKEKPNLTVI</sequence>
<gene>
    <name evidence="3" type="ORF">IGU_06605</name>
</gene>
<feature type="transmembrane region" description="Helical" evidence="1">
    <location>
        <begin position="72"/>
        <end position="105"/>
    </location>
</feature>
<feature type="transmembrane region" description="Helical" evidence="1">
    <location>
        <begin position="47"/>
        <end position="65"/>
    </location>
</feature>
<organism evidence="3 4">
    <name type="scientific">Bacillus cereus ISP2954</name>
    <dbReference type="NCBI Taxonomy" id="1053215"/>
    <lineage>
        <taxon>Bacteria</taxon>
        <taxon>Bacillati</taxon>
        <taxon>Bacillota</taxon>
        <taxon>Bacilli</taxon>
        <taxon>Bacillales</taxon>
        <taxon>Bacillaceae</taxon>
        <taxon>Bacillus</taxon>
        <taxon>Bacillus cereus group</taxon>
    </lineage>
</organism>
<dbReference type="EMBL" id="AHEJ01000069">
    <property type="protein sequence ID" value="EOP62376.1"/>
    <property type="molecule type" value="Genomic_DNA"/>
</dbReference>
<accession>A0A9W5QFL6</accession>
<dbReference type="Proteomes" id="UP000013989">
    <property type="component" value="Unassembled WGS sequence"/>
</dbReference>
<dbReference type="RefSeq" id="WP_001255046.1">
    <property type="nucleotide sequence ID" value="NZ_KB976756.1"/>
</dbReference>
<keyword evidence="1" id="KW-0812">Transmembrane</keyword>